<dbReference type="HOGENOM" id="CLU_001265_30_5_10"/>
<evidence type="ECO:0000256" key="4">
    <source>
        <dbReference type="ARBA" id="ARBA00022475"/>
    </source>
</evidence>
<dbReference type="PROSITE" id="PS00217">
    <property type="entry name" value="SUGAR_TRANSPORT_2"/>
    <property type="match status" value="1"/>
</dbReference>
<dbReference type="GO" id="GO:0005886">
    <property type="term" value="C:plasma membrane"/>
    <property type="evidence" value="ECO:0007669"/>
    <property type="project" value="UniProtKB-SubCell"/>
</dbReference>
<dbReference type="InterPro" id="IPR005828">
    <property type="entry name" value="MFS_sugar_transport-like"/>
</dbReference>
<dbReference type="PANTHER" id="PTHR48020">
    <property type="entry name" value="PROTON MYO-INOSITOL COTRANSPORTER"/>
    <property type="match status" value="1"/>
</dbReference>
<dbReference type="InterPro" id="IPR047984">
    <property type="entry name" value="XylE-like"/>
</dbReference>
<comment type="subcellular location">
    <subcellularLocation>
        <location evidence="1">Cell membrane</location>
        <topology evidence="1">Multi-pass membrane protein</topology>
    </subcellularLocation>
</comment>
<dbReference type="PATRIC" id="fig|1433126.3.peg.2765"/>
<feature type="transmembrane region" description="Helical" evidence="10">
    <location>
        <begin position="424"/>
        <end position="442"/>
    </location>
</feature>
<dbReference type="AlphaFoldDB" id="A0A060RB51"/>
<sequence length="461" mass="49962">MKTNNRYLLFIALVSALGGFLFGYDWVVIGGAKPFYEQFFGISSLPAMQGWAMSSALVGCIVGVMIAGSLSDRLGRRPMLAVAALLFIASAVGTGYCDNFTPFIFYRILGGLGIGIASNLSPMYIAEISPAQSRGRFVSLNQLTIVLGILAAQITNLLISDSVTPGEDIAASWNGQMGWRVMFWAEAIPATAFLLLCFVIPESPRWLISKSRNEQGERVLAKIVGSEKAKAETAEIRKSLLSDKGGSRGVGTEILKRSNIALLAIGIVLAVFQQWCGINVIFNYAQEVFSAAGFGVSDVLFNIVITGVTNVLFTFVAIALVDRLGRRMLLIFGSAGLAVIYGALGGAFYMGLTGFVPVVLVMAAIAIYAMTLSAVMWVVISEIFPTRIRAAAMAISTFALWSACFLLTYTFPILNTELGTHGTFWLYGLICLLGLLFILRYVRETKGLSLEEIERKFKENQ</sequence>
<evidence type="ECO:0000313" key="13">
    <source>
        <dbReference type="Proteomes" id="UP000027616"/>
    </source>
</evidence>
<dbReference type="SUPFAM" id="SSF103473">
    <property type="entry name" value="MFS general substrate transporter"/>
    <property type="match status" value="1"/>
</dbReference>
<reference evidence="12 13" key="1">
    <citation type="journal article" date="2015" name="Genome Announc.">
        <title>Complete Genome Sequence of the Novel Leech Symbiont Mucinivorans hirudinis M3T.</title>
        <authorList>
            <person name="Nelson M.C."/>
            <person name="Bomar L."/>
            <person name="Graf J."/>
        </authorList>
    </citation>
    <scope>NUCLEOTIDE SEQUENCE [LARGE SCALE GENOMIC DNA]</scope>
    <source>
        <strain evidence="13">M3</strain>
    </source>
</reference>
<dbReference type="OrthoDB" id="9783823at2"/>
<dbReference type="PROSITE" id="PS50850">
    <property type="entry name" value="MFS"/>
    <property type="match status" value="1"/>
</dbReference>
<keyword evidence="7 10" id="KW-1133">Transmembrane helix</keyword>
<dbReference type="CDD" id="cd17359">
    <property type="entry name" value="MFS_XylE_like"/>
    <property type="match status" value="1"/>
</dbReference>
<evidence type="ECO:0000256" key="7">
    <source>
        <dbReference type="ARBA" id="ARBA00022989"/>
    </source>
</evidence>
<evidence type="ECO:0000313" key="12">
    <source>
        <dbReference type="EMBL" id="CDN32861.1"/>
    </source>
</evidence>
<dbReference type="PRINTS" id="PR00171">
    <property type="entry name" value="SUGRTRNSPORT"/>
</dbReference>
<evidence type="ECO:0000256" key="1">
    <source>
        <dbReference type="ARBA" id="ARBA00004651"/>
    </source>
</evidence>
<keyword evidence="3 9" id="KW-0813">Transport</keyword>
<comment type="similarity">
    <text evidence="2 9">Belongs to the major facilitator superfamily. Sugar transporter (TC 2.A.1.1) family.</text>
</comment>
<evidence type="ECO:0000256" key="6">
    <source>
        <dbReference type="ARBA" id="ARBA00022692"/>
    </source>
</evidence>
<feature type="transmembrane region" description="Helical" evidence="10">
    <location>
        <begin position="355"/>
        <end position="379"/>
    </location>
</feature>
<dbReference type="PROSITE" id="PS00216">
    <property type="entry name" value="SUGAR_TRANSPORT_1"/>
    <property type="match status" value="1"/>
</dbReference>
<feature type="domain" description="Major facilitator superfamily (MFS) profile" evidence="11">
    <location>
        <begin position="11"/>
        <end position="446"/>
    </location>
</feature>
<keyword evidence="8 10" id="KW-0472">Membrane</keyword>
<keyword evidence="13" id="KW-1185">Reference proteome</keyword>
<dbReference type="STRING" id="1433126.BN938_2795"/>
<dbReference type="FunFam" id="1.20.1250.20:FF:000122">
    <property type="entry name" value="D-xylose transporter XylE"/>
    <property type="match status" value="1"/>
</dbReference>
<dbReference type="eggNOG" id="COG2814">
    <property type="taxonomic scope" value="Bacteria"/>
</dbReference>
<gene>
    <name evidence="12" type="ORF">BN938_2795</name>
</gene>
<keyword evidence="5" id="KW-0762">Sugar transport</keyword>
<dbReference type="InterPro" id="IPR005829">
    <property type="entry name" value="Sugar_transporter_CS"/>
</dbReference>
<feature type="transmembrane region" description="Helical" evidence="10">
    <location>
        <begin position="79"/>
        <end position="97"/>
    </location>
</feature>
<evidence type="ECO:0000256" key="3">
    <source>
        <dbReference type="ARBA" id="ARBA00022448"/>
    </source>
</evidence>
<evidence type="ECO:0000256" key="10">
    <source>
        <dbReference type="SAM" id="Phobius"/>
    </source>
</evidence>
<feature type="transmembrane region" description="Helical" evidence="10">
    <location>
        <begin position="137"/>
        <end position="159"/>
    </location>
</feature>
<feature type="transmembrane region" description="Helical" evidence="10">
    <location>
        <begin position="179"/>
        <end position="200"/>
    </location>
</feature>
<name>A0A060RB51_9BACT</name>
<evidence type="ECO:0000256" key="9">
    <source>
        <dbReference type="RuleBase" id="RU003346"/>
    </source>
</evidence>
<evidence type="ECO:0000256" key="8">
    <source>
        <dbReference type="ARBA" id="ARBA00023136"/>
    </source>
</evidence>
<accession>A0A060RB51</accession>
<dbReference type="InterPro" id="IPR003663">
    <property type="entry name" value="Sugar/inositol_transpt"/>
</dbReference>
<feature type="transmembrane region" description="Helical" evidence="10">
    <location>
        <begin position="49"/>
        <end position="67"/>
    </location>
</feature>
<proteinExistence type="inferred from homology"/>
<organism evidence="12 13">
    <name type="scientific">Mucinivorans hirudinis</name>
    <dbReference type="NCBI Taxonomy" id="1433126"/>
    <lineage>
        <taxon>Bacteria</taxon>
        <taxon>Pseudomonadati</taxon>
        <taxon>Bacteroidota</taxon>
        <taxon>Bacteroidia</taxon>
        <taxon>Bacteroidales</taxon>
        <taxon>Rikenellaceae</taxon>
        <taxon>Mucinivorans</taxon>
    </lineage>
</organism>
<feature type="transmembrane region" description="Helical" evidence="10">
    <location>
        <begin position="328"/>
        <end position="349"/>
    </location>
</feature>
<dbReference type="Pfam" id="PF00083">
    <property type="entry name" value="Sugar_tr"/>
    <property type="match status" value="1"/>
</dbReference>
<dbReference type="InterPro" id="IPR050814">
    <property type="entry name" value="Myo-inositol_Transporter"/>
</dbReference>
<feature type="transmembrane region" description="Helical" evidence="10">
    <location>
        <begin position="103"/>
        <end position="125"/>
    </location>
</feature>
<feature type="transmembrane region" description="Helical" evidence="10">
    <location>
        <begin position="299"/>
        <end position="321"/>
    </location>
</feature>
<dbReference type="Proteomes" id="UP000027616">
    <property type="component" value="Chromosome I"/>
</dbReference>
<dbReference type="KEGG" id="rbc:BN938_2795"/>
<dbReference type="Gene3D" id="1.20.1250.20">
    <property type="entry name" value="MFS general substrate transporter like domains"/>
    <property type="match status" value="2"/>
</dbReference>
<dbReference type="NCBIfam" id="TIGR00879">
    <property type="entry name" value="SP"/>
    <property type="match status" value="1"/>
</dbReference>
<protein>
    <submittedName>
        <fullName evidence="12">Sugar-proton symporter</fullName>
    </submittedName>
</protein>
<feature type="transmembrane region" description="Helical" evidence="10">
    <location>
        <begin position="391"/>
        <end position="412"/>
    </location>
</feature>
<keyword evidence="6 10" id="KW-0812">Transmembrane</keyword>
<feature type="transmembrane region" description="Helical" evidence="10">
    <location>
        <begin position="7"/>
        <end position="29"/>
    </location>
</feature>
<evidence type="ECO:0000256" key="5">
    <source>
        <dbReference type="ARBA" id="ARBA00022597"/>
    </source>
</evidence>
<dbReference type="PANTHER" id="PTHR48020:SF12">
    <property type="entry name" value="PROTON MYO-INOSITOL COTRANSPORTER"/>
    <property type="match status" value="1"/>
</dbReference>
<dbReference type="EMBL" id="HG934468">
    <property type="protein sequence ID" value="CDN32861.1"/>
    <property type="molecule type" value="Genomic_DNA"/>
</dbReference>
<evidence type="ECO:0000259" key="11">
    <source>
        <dbReference type="PROSITE" id="PS50850"/>
    </source>
</evidence>
<dbReference type="InterPro" id="IPR020846">
    <property type="entry name" value="MFS_dom"/>
</dbReference>
<evidence type="ECO:0000256" key="2">
    <source>
        <dbReference type="ARBA" id="ARBA00010992"/>
    </source>
</evidence>
<feature type="transmembrane region" description="Helical" evidence="10">
    <location>
        <begin position="260"/>
        <end position="284"/>
    </location>
</feature>
<dbReference type="InterPro" id="IPR036259">
    <property type="entry name" value="MFS_trans_sf"/>
</dbReference>
<keyword evidence="4" id="KW-1003">Cell membrane</keyword>
<dbReference type="GO" id="GO:0022857">
    <property type="term" value="F:transmembrane transporter activity"/>
    <property type="evidence" value="ECO:0007669"/>
    <property type="project" value="InterPro"/>
</dbReference>